<feature type="signal peptide" evidence="1">
    <location>
        <begin position="1"/>
        <end position="19"/>
    </location>
</feature>
<reference evidence="2 3" key="1">
    <citation type="submission" date="2019-12" db="EMBL/GenBank/DDBJ databases">
        <authorList>
            <person name="Alioto T."/>
            <person name="Alioto T."/>
            <person name="Gomez Garrido J."/>
        </authorList>
    </citation>
    <scope>NUCLEOTIDE SEQUENCE [LARGE SCALE GENOMIC DNA]</scope>
</reference>
<keyword evidence="1" id="KW-0732">Signal</keyword>
<evidence type="ECO:0000313" key="2">
    <source>
        <dbReference type="EMBL" id="CAA3019949.1"/>
    </source>
</evidence>
<gene>
    <name evidence="2" type="ORF">OLEA9_A042276</name>
</gene>
<evidence type="ECO:0008006" key="4">
    <source>
        <dbReference type="Google" id="ProtNLM"/>
    </source>
</evidence>
<dbReference type="Gramene" id="OE9A042276T1">
    <property type="protein sequence ID" value="OE9A042276C1"/>
    <property type="gene ID" value="OE9A042276"/>
</dbReference>
<dbReference type="AlphaFoldDB" id="A0A8S0UN15"/>
<organism evidence="2 3">
    <name type="scientific">Olea europaea subsp. europaea</name>
    <dbReference type="NCBI Taxonomy" id="158383"/>
    <lineage>
        <taxon>Eukaryota</taxon>
        <taxon>Viridiplantae</taxon>
        <taxon>Streptophyta</taxon>
        <taxon>Embryophyta</taxon>
        <taxon>Tracheophyta</taxon>
        <taxon>Spermatophyta</taxon>
        <taxon>Magnoliopsida</taxon>
        <taxon>eudicotyledons</taxon>
        <taxon>Gunneridae</taxon>
        <taxon>Pentapetalae</taxon>
        <taxon>asterids</taxon>
        <taxon>lamiids</taxon>
        <taxon>Lamiales</taxon>
        <taxon>Oleaceae</taxon>
        <taxon>Oleeae</taxon>
        <taxon>Olea</taxon>
    </lineage>
</organism>
<evidence type="ECO:0000256" key="1">
    <source>
        <dbReference type="SAM" id="SignalP"/>
    </source>
</evidence>
<sequence length="114" mass="12045">MQLHRSIPISLRCFWWVRAASSSANGFSAVKLLTLDAVDDDAVVVSDLWQLLWLTGGDGGEMRVGSCFGSAASRFRGCERMDLVATMGVEMVLVGNGGCGGDGDGDGEVVTMLQ</sequence>
<accession>A0A8S0UN15</accession>
<dbReference type="Proteomes" id="UP000594638">
    <property type="component" value="Unassembled WGS sequence"/>
</dbReference>
<proteinExistence type="predicted"/>
<name>A0A8S0UN15_OLEEU</name>
<comment type="caution">
    <text evidence="2">The sequence shown here is derived from an EMBL/GenBank/DDBJ whole genome shotgun (WGS) entry which is preliminary data.</text>
</comment>
<evidence type="ECO:0000313" key="3">
    <source>
        <dbReference type="Proteomes" id="UP000594638"/>
    </source>
</evidence>
<keyword evidence="3" id="KW-1185">Reference proteome</keyword>
<feature type="chain" id="PRO_5035832151" description="Secreted protein" evidence="1">
    <location>
        <begin position="20"/>
        <end position="114"/>
    </location>
</feature>
<dbReference type="EMBL" id="CACTIH010009032">
    <property type="protein sequence ID" value="CAA3019949.1"/>
    <property type="molecule type" value="Genomic_DNA"/>
</dbReference>
<protein>
    <recommendedName>
        <fullName evidence="4">Secreted protein</fullName>
    </recommendedName>
</protein>